<feature type="compositionally biased region" description="Polar residues" evidence="1">
    <location>
        <begin position="652"/>
        <end position="676"/>
    </location>
</feature>
<keyword evidence="3" id="KW-1185">Reference proteome</keyword>
<gene>
    <name evidence="2" type="ORF">FWILDA_LOCUS2356</name>
</gene>
<accession>A0A9W4SEE1</accession>
<name>A0A9W4SEE1_9GLOM</name>
<feature type="compositionally biased region" description="Low complexity" evidence="1">
    <location>
        <begin position="8"/>
        <end position="21"/>
    </location>
</feature>
<dbReference type="OrthoDB" id="5139943at2759"/>
<dbReference type="SUPFAM" id="SSF81383">
    <property type="entry name" value="F-box domain"/>
    <property type="match status" value="1"/>
</dbReference>
<organism evidence="2 3">
    <name type="scientific">Funneliformis geosporum</name>
    <dbReference type="NCBI Taxonomy" id="1117311"/>
    <lineage>
        <taxon>Eukaryota</taxon>
        <taxon>Fungi</taxon>
        <taxon>Fungi incertae sedis</taxon>
        <taxon>Mucoromycota</taxon>
        <taxon>Glomeromycotina</taxon>
        <taxon>Glomeromycetes</taxon>
        <taxon>Glomerales</taxon>
        <taxon>Glomeraceae</taxon>
        <taxon>Funneliformis</taxon>
    </lineage>
</organism>
<dbReference type="Proteomes" id="UP001153678">
    <property type="component" value="Unassembled WGS sequence"/>
</dbReference>
<evidence type="ECO:0000313" key="3">
    <source>
        <dbReference type="Proteomes" id="UP001153678"/>
    </source>
</evidence>
<comment type="caution">
    <text evidence="2">The sequence shown here is derived from an EMBL/GenBank/DDBJ whole genome shotgun (WGS) entry which is preliminary data.</text>
</comment>
<dbReference type="InterPro" id="IPR036047">
    <property type="entry name" value="F-box-like_dom_sf"/>
</dbReference>
<feature type="compositionally biased region" description="Polar residues" evidence="1">
    <location>
        <begin position="476"/>
        <end position="500"/>
    </location>
</feature>
<evidence type="ECO:0000313" key="2">
    <source>
        <dbReference type="EMBL" id="CAI2166010.1"/>
    </source>
</evidence>
<evidence type="ECO:0000256" key="1">
    <source>
        <dbReference type="SAM" id="MobiDB-lite"/>
    </source>
</evidence>
<feature type="region of interest" description="Disordered" evidence="1">
    <location>
        <begin position="418"/>
        <end position="582"/>
    </location>
</feature>
<feature type="compositionally biased region" description="Basic and acidic residues" evidence="1">
    <location>
        <begin position="520"/>
        <end position="549"/>
    </location>
</feature>
<feature type="compositionally biased region" description="Basic and acidic residues" evidence="1">
    <location>
        <begin position="502"/>
        <end position="511"/>
    </location>
</feature>
<feature type="region of interest" description="Disordered" evidence="1">
    <location>
        <begin position="651"/>
        <end position="679"/>
    </location>
</feature>
<dbReference type="Gene3D" id="1.20.1280.50">
    <property type="match status" value="1"/>
</dbReference>
<dbReference type="EMBL" id="CAMKVN010000266">
    <property type="protein sequence ID" value="CAI2166010.1"/>
    <property type="molecule type" value="Genomic_DNA"/>
</dbReference>
<feature type="region of interest" description="Disordered" evidence="1">
    <location>
        <begin position="211"/>
        <end position="239"/>
    </location>
</feature>
<reference evidence="2" key="1">
    <citation type="submission" date="2022-08" db="EMBL/GenBank/DDBJ databases">
        <authorList>
            <person name="Kallberg Y."/>
            <person name="Tangrot J."/>
            <person name="Rosling A."/>
        </authorList>
    </citation>
    <scope>NUCLEOTIDE SEQUENCE</scope>
    <source>
        <strain evidence="2">Wild A</strain>
    </source>
</reference>
<feature type="compositionally biased region" description="Acidic residues" evidence="1">
    <location>
        <begin position="211"/>
        <end position="228"/>
    </location>
</feature>
<feature type="region of interest" description="Disordered" evidence="1">
    <location>
        <begin position="1"/>
        <end position="21"/>
    </location>
</feature>
<sequence>MFQENNNSTFTTLEPSSPSSTSSFSHEYDTSNFFSRLPNETIFAIFAFTFTDRTTEFTTSAANEPDSSTISTVICLTPHKQISILSRVCRLFHNIANDVFIWQNAFEKIFDSEAIIRAGIVENYNNLIKGGVEGVDVVGDTKGEGKTTSQAQPSSSCLIQTQTGGNVWKELYKERQIALNKVKIYVTSTLPSPFASINNVEIDDDITTSIDDLMDDEDDTSTNDEDSSTLESTDHNVDDPLIDFNFVGNQEHEEQNEEKGSSSPNLILGIEDFLFQEFDLRDTTGDTVEKDTIKENNIKIDREDNDIKLDDTCQELDFVGEDSINFDDPELDSIFASNIIEMDQTFNDVKNGKTSTRHIETLVQETDASTIEVDHVFDQNHDLFNSKINDDLDETFLQDYESSELPDYDDENSKLEELKLSDFEEPSSKLPDLEEPSSKLHDLEEPSSNLPDLEEPSSKLPDLEEPSSKLPDLEESSSNLPDLEEPSSNLPDLEEPSSNLLDYKEHHKLPDFEESSSGLKVDEEHHKLPNFEEPSFDLKDYEEDHKLSDFEEPSSNFQDDEPKLLDYDIPSSKLQDPKLPDFEKPLLKLQDYDEELKLPDHEEEPFKLPDYDEDFTLKESFNDELPAYDENEEVFQLQDYNNLQEYDENKKLTNFQDLNNNKTENTSKTPPSNDSSQDFDEIEELNNDTNNEDEGYLGSYNHSYFGFIPVSEEAYADGYINRIPNLRIRANVIRQNNSPRLLKILNTIWKICQENDGMNSEVLLASNVKEFTVNLIQSLNNTTTQIDCLTIALQVLSILMAWHPELAVDLHIMDSFWSNIYASMILTDIFFPESKGDNVRLKQLHLPIPAGSAIHIFFRIKYSNPNRVESIYNFLPPPSLVPNSNIFNNLYQKPGEGMIQPYNGDAYDGKWFGYYSDLQPLPYQYWEGVTRESAMDISLKFSTPEPGKVYKLSDNFFNPGVVVTDKVVKEFSGSGTDQVGEFIIKRGIITEKGNVNFIKIYNTQLRWIYDGVLLPVGICGRWGISKNWEGNFWIWKG</sequence>
<dbReference type="AlphaFoldDB" id="A0A9W4SEE1"/>
<protein>
    <submittedName>
        <fullName evidence="2">1458_t:CDS:1</fullName>
    </submittedName>
</protein>
<proteinExistence type="predicted"/>